<feature type="binding site" evidence="10">
    <location>
        <position position="121"/>
    </location>
    <ligand>
        <name>substrate</name>
    </ligand>
</feature>
<evidence type="ECO:0000256" key="3">
    <source>
        <dbReference type="ARBA" id="ARBA00012744"/>
    </source>
</evidence>
<evidence type="ECO:0000256" key="9">
    <source>
        <dbReference type="PIRSR" id="PIRSR617736-1"/>
    </source>
</evidence>
<comment type="similarity">
    <text evidence="2 11">Belongs to the glycosyl hydrolase 1 family.</text>
</comment>
<dbReference type="GO" id="GO:0005829">
    <property type="term" value="C:cytosol"/>
    <property type="evidence" value="ECO:0007669"/>
    <property type="project" value="TreeGrafter"/>
</dbReference>
<organism evidence="12 13">
    <name type="scientific">Parasphaerochaeta coccoides (strain ATCC BAA-1237 / DSM 17374 / SPN1)</name>
    <name type="common">Sphaerochaeta coccoides</name>
    <dbReference type="NCBI Taxonomy" id="760011"/>
    <lineage>
        <taxon>Bacteria</taxon>
        <taxon>Pseudomonadati</taxon>
        <taxon>Spirochaetota</taxon>
        <taxon>Spirochaetia</taxon>
        <taxon>Spirochaetales</taxon>
        <taxon>Sphaerochaetaceae</taxon>
        <taxon>Parasphaerochaeta</taxon>
    </lineage>
</organism>
<evidence type="ECO:0000313" key="12">
    <source>
        <dbReference type="EMBL" id="AEC01972.1"/>
    </source>
</evidence>
<gene>
    <name evidence="12" type="ordered locus">Spico_0747</name>
</gene>
<dbReference type="eggNOG" id="COG2723">
    <property type="taxonomic scope" value="Bacteria"/>
</dbReference>
<dbReference type="PROSITE" id="PS00653">
    <property type="entry name" value="GLYCOSYL_HYDROL_F1_2"/>
    <property type="match status" value="1"/>
</dbReference>
<dbReference type="InterPro" id="IPR017853">
    <property type="entry name" value="GH"/>
</dbReference>
<dbReference type="SUPFAM" id="SSF51445">
    <property type="entry name" value="(Trans)glycosidases"/>
    <property type="match status" value="1"/>
</dbReference>
<feature type="active site" description="Nucleophile" evidence="9">
    <location>
        <position position="351"/>
    </location>
</feature>
<name>F4GLK2_PARC1</name>
<dbReference type="InterPro" id="IPR033132">
    <property type="entry name" value="GH_1_N_CS"/>
</dbReference>
<evidence type="ECO:0000256" key="6">
    <source>
        <dbReference type="ARBA" id="ARBA00023277"/>
    </source>
</evidence>
<dbReference type="GO" id="GO:0030245">
    <property type="term" value="P:cellulose catabolic process"/>
    <property type="evidence" value="ECO:0007669"/>
    <property type="project" value="UniProtKB-KW"/>
</dbReference>
<keyword evidence="4 11" id="KW-0378">Hydrolase</keyword>
<reference evidence="12 13" key="2">
    <citation type="journal article" date="2012" name="Stand. Genomic Sci.">
        <title>Complete genome sequence of the termite hindgut bacterium Spirochaeta coccoides type strain (SPN1(T)), reclassification in the genus Sphaerochaeta as Sphaerochaeta coccoides comb. nov. and emendations of the family Spirochaetaceae and the genus Sphaerochaeta.</title>
        <authorList>
            <person name="Abt B."/>
            <person name="Han C."/>
            <person name="Scheuner C."/>
            <person name="Lu M."/>
            <person name="Lapidus A."/>
            <person name="Nolan M."/>
            <person name="Lucas S."/>
            <person name="Hammon N."/>
            <person name="Deshpande S."/>
            <person name="Cheng J.F."/>
            <person name="Tapia R."/>
            <person name="Goodwin L.A."/>
            <person name="Pitluck S."/>
            <person name="Liolios K."/>
            <person name="Pagani I."/>
            <person name="Ivanova N."/>
            <person name="Mavromatis K."/>
            <person name="Mikhailova N."/>
            <person name="Huntemann M."/>
            <person name="Pati A."/>
            <person name="Chen A."/>
            <person name="Palaniappan K."/>
            <person name="Land M."/>
            <person name="Hauser L."/>
            <person name="Brambilla E.M."/>
            <person name="Rohde M."/>
            <person name="Spring S."/>
            <person name="Gronow S."/>
            <person name="Goker M."/>
            <person name="Woyke T."/>
            <person name="Bristow J."/>
            <person name="Eisen J.A."/>
            <person name="Markowitz V."/>
            <person name="Hugenholtz P."/>
            <person name="Kyrpides N.C."/>
            <person name="Klenk H.P."/>
            <person name="Detter J.C."/>
        </authorList>
    </citation>
    <scope>NUCLEOTIDE SEQUENCE [LARGE SCALE GENOMIC DNA]</scope>
    <source>
        <strain evidence="13">ATCC BAA-1237 / DSM 17374 / SPN1</strain>
    </source>
</reference>
<keyword evidence="7 11" id="KW-0326">Glycosidase</keyword>
<feature type="binding site" evidence="10">
    <location>
        <position position="398"/>
    </location>
    <ligand>
        <name>substrate</name>
    </ligand>
</feature>
<feature type="binding site" evidence="10">
    <location>
        <position position="165"/>
    </location>
    <ligand>
        <name>substrate</name>
    </ligand>
</feature>
<dbReference type="STRING" id="760011.Spico_0747"/>
<protein>
    <recommendedName>
        <fullName evidence="3 11">Beta-glucosidase</fullName>
        <ecNumber evidence="3 11">3.2.1.21</ecNumber>
    </recommendedName>
</protein>
<keyword evidence="5" id="KW-0136">Cellulose degradation</keyword>
<dbReference type="Pfam" id="PF00232">
    <property type="entry name" value="Glyco_hydro_1"/>
    <property type="match status" value="1"/>
</dbReference>
<keyword evidence="13" id="KW-1185">Reference proteome</keyword>
<dbReference type="FunFam" id="3.20.20.80:FF:000004">
    <property type="entry name" value="Beta-glucosidase 6-phospho-beta-glucosidase"/>
    <property type="match status" value="1"/>
</dbReference>
<dbReference type="EC" id="3.2.1.21" evidence="3 11"/>
<evidence type="ECO:0000256" key="4">
    <source>
        <dbReference type="ARBA" id="ARBA00022801"/>
    </source>
</evidence>
<reference evidence="13" key="1">
    <citation type="submission" date="2011-04" db="EMBL/GenBank/DDBJ databases">
        <title>The complete genome of Spirochaeta coccoides DSM 17374.</title>
        <authorList>
            <person name="Lucas S."/>
            <person name="Copeland A."/>
            <person name="Lapidus A."/>
            <person name="Bruce D."/>
            <person name="Goodwin L."/>
            <person name="Pitluck S."/>
            <person name="Peters L."/>
            <person name="Kyrpides N."/>
            <person name="Mavromatis K."/>
            <person name="Pagani I."/>
            <person name="Ivanova N."/>
            <person name="Ovchinnikova G."/>
            <person name="Lu M."/>
            <person name="Detter J.C."/>
            <person name="Tapia R."/>
            <person name="Han C."/>
            <person name="Land M."/>
            <person name="Hauser L."/>
            <person name="Markowitz V."/>
            <person name="Cheng J.-F."/>
            <person name="Hugenholtz P."/>
            <person name="Woyke T."/>
            <person name="Wu D."/>
            <person name="Spring S."/>
            <person name="Schroeder M."/>
            <person name="Brambilla E."/>
            <person name="Klenk H.-P."/>
            <person name="Eisen J.A."/>
        </authorList>
    </citation>
    <scope>NUCLEOTIDE SEQUENCE [LARGE SCALE GENOMIC DNA]</scope>
    <source>
        <strain evidence="13">ATCC BAA-1237 / DSM 17374 / SPN1</strain>
    </source>
</reference>
<dbReference type="GO" id="GO:0008422">
    <property type="term" value="F:beta-glucosidase activity"/>
    <property type="evidence" value="ECO:0007669"/>
    <property type="project" value="UniProtKB-EC"/>
</dbReference>
<dbReference type="HOGENOM" id="CLU_001859_1_3_12"/>
<dbReference type="InterPro" id="IPR017736">
    <property type="entry name" value="Glyco_hydro_1_beta-glucosidase"/>
</dbReference>
<dbReference type="AlphaFoldDB" id="F4GLK2"/>
<sequence>MNNSHFPADFLWGAATASFQVEGASREDGRGQSIWDIFCRQPGAVLNGDTGDVAADQYHRYPEDVALLRRLGIQAYRFSIAWPRIIPEGRGKINQKGLDYYRKLCDELHASGIQTVATLYHWDLPQPLQDEGGWVNRSTSYAFEEYAAVCFSELGGYVDRWITLNEPYCSAYLGHYMGVHAPGHRSLDETVAVIHHLNLAHGLAMQKYRETKATEPIGITWNPTTPRPATRREEDSHAADICKMLETNLFVHPVMGKGYPEAAKTYGFDFSSLSHPGDLDIISTGPLDFIGINFYNERAVSWSQSSKFNYEFEPSWEEKTDMGWPVTPSGLLRMLRIFALECPGIPLYITENGCAMADVVGENDTVDDSRRIAYLRKHFKICREAIDEGIPLSGYFLWSFMDNFEWAFGYSKRFGIVYVDYATQRRIPKNSAYYFRDVIAGYGL</sequence>
<dbReference type="NCBIfam" id="TIGR03356">
    <property type="entry name" value="BGL"/>
    <property type="match status" value="1"/>
</dbReference>
<evidence type="ECO:0000256" key="5">
    <source>
        <dbReference type="ARBA" id="ARBA00023001"/>
    </source>
</evidence>
<evidence type="ECO:0000256" key="10">
    <source>
        <dbReference type="PIRSR" id="PIRSR617736-2"/>
    </source>
</evidence>
<evidence type="ECO:0000313" key="13">
    <source>
        <dbReference type="Proteomes" id="UP000007939"/>
    </source>
</evidence>
<feature type="active site" description="Proton donor" evidence="9">
    <location>
        <position position="166"/>
    </location>
</feature>
<comment type="catalytic activity">
    <reaction evidence="1 11">
        <text>Hydrolysis of terminal, non-reducing beta-D-glucosyl residues with release of beta-D-glucose.</text>
        <dbReference type="EC" id="3.2.1.21"/>
    </reaction>
</comment>
<dbReference type="PANTHER" id="PTHR10353">
    <property type="entry name" value="GLYCOSYL HYDROLASE"/>
    <property type="match status" value="1"/>
</dbReference>
<dbReference type="OrthoDB" id="9765195at2"/>
<dbReference type="InterPro" id="IPR001360">
    <property type="entry name" value="Glyco_hydro_1"/>
</dbReference>
<keyword evidence="8" id="KW-0624">Polysaccharide degradation</keyword>
<dbReference type="RefSeq" id="WP_013739368.1">
    <property type="nucleotide sequence ID" value="NC_015436.1"/>
</dbReference>
<evidence type="ECO:0000256" key="2">
    <source>
        <dbReference type="ARBA" id="ARBA00010838"/>
    </source>
</evidence>
<dbReference type="Gene3D" id="3.20.20.80">
    <property type="entry name" value="Glycosidases"/>
    <property type="match status" value="1"/>
</dbReference>
<evidence type="ECO:0000256" key="11">
    <source>
        <dbReference type="RuleBase" id="RU361175"/>
    </source>
</evidence>
<feature type="binding site" evidence="10">
    <location>
        <begin position="405"/>
        <end position="406"/>
    </location>
    <ligand>
        <name>substrate</name>
    </ligand>
</feature>
<dbReference type="Proteomes" id="UP000007939">
    <property type="component" value="Chromosome"/>
</dbReference>
<dbReference type="EMBL" id="CP002659">
    <property type="protein sequence ID" value="AEC01972.1"/>
    <property type="molecule type" value="Genomic_DNA"/>
</dbReference>
<accession>F4GLK2</accession>
<proteinExistence type="inferred from homology"/>
<dbReference type="PRINTS" id="PR00131">
    <property type="entry name" value="GLHYDRLASE1"/>
</dbReference>
<evidence type="ECO:0000256" key="8">
    <source>
        <dbReference type="ARBA" id="ARBA00023326"/>
    </source>
</evidence>
<feature type="binding site" evidence="10">
    <location>
        <position position="295"/>
    </location>
    <ligand>
        <name>substrate</name>
    </ligand>
</feature>
<dbReference type="KEGG" id="scc:Spico_0747"/>
<dbReference type="PANTHER" id="PTHR10353:SF36">
    <property type="entry name" value="LP05116P"/>
    <property type="match status" value="1"/>
</dbReference>
<evidence type="ECO:0000256" key="7">
    <source>
        <dbReference type="ARBA" id="ARBA00023295"/>
    </source>
</evidence>
<evidence type="ECO:0000256" key="1">
    <source>
        <dbReference type="ARBA" id="ARBA00000448"/>
    </source>
</evidence>
<feature type="binding site" evidence="10">
    <location>
        <position position="20"/>
    </location>
    <ligand>
        <name>substrate</name>
    </ligand>
</feature>
<keyword evidence="6" id="KW-0119">Carbohydrate metabolism</keyword>